<dbReference type="AlphaFoldDB" id="A0A6P1CUR7"/>
<sequence length="48" mass="5883">MTEPDETEKNIETPYDSHVEEQHSRFFGLPLYLTEEEKRHRLRRDPPE</sequence>
<organism evidence="1 2">
    <name type="scientific">Nocardia cyriacigeorgica</name>
    <dbReference type="NCBI Taxonomy" id="135487"/>
    <lineage>
        <taxon>Bacteria</taxon>
        <taxon>Bacillati</taxon>
        <taxon>Actinomycetota</taxon>
        <taxon>Actinomycetes</taxon>
        <taxon>Mycobacteriales</taxon>
        <taxon>Nocardiaceae</taxon>
        <taxon>Nocardia</taxon>
    </lineage>
</organism>
<dbReference type="EMBL" id="JAAGVB010000020">
    <property type="protein sequence ID" value="NEW33865.1"/>
    <property type="molecule type" value="Genomic_DNA"/>
</dbReference>
<dbReference type="Proteomes" id="UP000471166">
    <property type="component" value="Unassembled WGS sequence"/>
</dbReference>
<accession>A0A6P1CUR7</accession>
<dbReference type="RefSeq" id="WP_163845281.1">
    <property type="nucleotide sequence ID" value="NZ_JAAGVB010000020.1"/>
</dbReference>
<name>A0A6P1CUR7_9NOCA</name>
<comment type="caution">
    <text evidence="1">The sequence shown here is derived from an EMBL/GenBank/DDBJ whole genome shotgun (WGS) entry which is preliminary data.</text>
</comment>
<gene>
    <name evidence="1" type="ORF">GV791_15020</name>
</gene>
<evidence type="ECO:0000313" key="1">
    <source>
        <dbReference type="EMBL" id="NEW33865.1"/>
    </source>
</evidence>
<proteinExistence type="predicted"/>
<evidence type="ECO:0000313" key="2">
    <source>
        <dbReference type="Proteomes" id="UP000471166"/>
    </source>
</evidence>
<protein>
    <submittedName>
        <fullName evidence="1">Uncharacterized protein</fullName>
    </submittedName>
</protein>
<reference evidence="1 2" key="1">
    <citation type="submission" date="2020-01" db="EMBL/GenBank/DDBJ databases">
        <title>Genetics and antimicrobial susceptibilities of Nocardia species isolated from the soil; a comparison with species isolated from humans.</title>
        <authorList>
            <person name="Carrasco G."/>
            <person name="Monzon S."/>
            <person name="Sansegundo M."/>
            <person name="Garcia E."/>
            <person name="Garrido N."/>
            <person name="Medina M.J."/>
            <person name="Villalon P."/>
            <person name="Ramirez-Arocha A.C."/>
            <person name="Jimenez P."/>
            <person name="Cuesta I."/>
            <person name="Valdezate S."/>
        </authorList>
    </citation>
    <scope>NUCLEOTIDE SEQUENCE [LARGE SCALE GENOMIC DNA]</scope>
    <source>
        <strain evidence="1 2">CNM20110626</strain>
    </source>
</reference>